<comment type="caution">
    <text evidence="1">The sequence shown here is derived from an EMBL/GenBank/DDBJ whole genome shotgun (WGS) entry which is preliminary data.</text>
</comment>
<sequence length="259" mass="29997">MEAVEVPQTLEYRGSQLNAAPVLKVENFTNCKKRFMCHIIGIEPQFENIISNDPFIPMEVDQRKPEGQWTADERKATNLDQRLKSLIMFVLLDDQMNSIINYLTAKSTWDDLILYHEGPSDVKESRVIDLKLGMKNKVTSDDKEVTEDKALMALTNEERVFVGKESANNGERVKISIQKVHTLLEMEDNDDRKSFLDYLCIDLNYVEERNNLLSKHRNLIHELNTCKEQLLVLKQAKLDLLTIQACKTRDSQRESKPKK</sequence>
<protein>
    <recommendedName>
        <fullName evidence="3">Retrovirus-related Pol polyprotein from transposon TNT 1-94</fullName>
    </recommendedName>
</protein>
<name>A0ABQ5DAV8_9ASTR</name>
<keyword evidence="2" id="KW-1185">Reference proteome</keyword>
<proteinExistence type="predicted"/>
<dbReference type="Proteomes" id="UP001151760">
    <property type="component" value="Unassembled WGS sequence"/>
</dbReference>
<reference evidence="1" key="2">
    <citation type="submission" date="2022-01" db="EMBL/GenBank/DDBJ databases">
        <authorList>
            <person name="Yamashiro T."/>
            <person name="Shiraishi A."/>
            <person name="Satake H."/>
            <person name="Nakayama K."/>
        </authorList>
    </citation>
    <scope>NUCLEOTIDE SEQUENCE</scope>
</reference>
<evidence type="ECO:0000313" key="2">
    <source>
        <dbReference type="Proteomes" id="UP001151760"/>
    </source>
</evidence>
<organism evidence="1 2">
    <name type="scientific">Tanacetum coccineum</name>
    <dbReference type="NCBI Taxonomy" id="301880"/>
    <lineage>
        <taxon>Eukaryota</taxon>
        <taxon>Viridiplantae</taxon>
        <taxon>Streptophyta</taxon>
        <taxon>Embryophyta</taxon>
        <taxon>Tracheophyta</taxon>
        <taxon>Spermatophyta</taxon>
        <taxon>Magnoliopsida</taxon>
        <taxon>eudicotyledons</taxon>
        <taxon>Gunneridae</taxon>
        <taxon>Pentapetalae</taxon>
        <taxon>asterids</taxon>
        <taxon>campanulids</taxon>
        <taxon>Asterales</taxon>
        <taxon>Asteraceae</taxon>
        <taxon>Asteroideae</taxon>
        <taxon>Anthemideae</taxon>
        <taxon>Anthemidinae</taxon>
        <taxon>Tanacetum</taxon>
    </lineage>
</organism>
<accession>A0ABQ5DAV8</accession>
<gene>
    <name evidence="1" type="ORF">Tco_0926498</name>
</gene>
<evidence type="ECO:0000313" key="1">
    <source>
        <dbReference type="EMBL" id="GJT36079.1"/>
    </source>
</evidence>
<reference evidence="1" key="1">
    <citation type="journal article" date="2022" name="Int. J. Mol. Sci.">
        <title>Draft Genome of Tanacetum Coccineum: Genomic Comparison of Closely Related Tanacetum-Family Plants.</title>
        <authorList>
            <person name="Yamashiro T."/>
            <person name="Shiraishi A."/>
            <person name="Nakayama K."/>
            <person name="Satake H."/>
        </authorList>
    </citation>
    <scope>NUCLEOTIDE SEQUENCE</scope>
</reference>
<evidence type="ECO:0008006" key="3">
    <source>
        <dbReference type="Google" id="ProtNLM"/>
    </source>
</evidence>
<dbReference type="EMBL" id="BQNB010015105">
    <property type="protein sequence ID" value="GJT36079.1"/>
    <property type="molecule type" value="Genomic_DNA"/>
</dbReference>